<dbReference type="CDD" id="cd00096">
    <property type="entry name" value="Ig"/>
    <property type="match status" value="1"/>
</dbReference>
<dbReference type="InterPro" id="IPR013151">
    <property type="entry name" value="Immunoglobulin_dom"/>
</dbReference>
<keyword evidence="2" id="KW-0812">Transmembrane</keyword>
<dbReference type="InterPro" id="IPR013783">
    <property type="entry name" value="Ig-like_fold"/>
</dbReference>
<keyword evidence="1" id="KW-0393">Immunoglobulin domain</keyword>
<keyword evidence="5" id="KW-1185">Reference proteome</keyword>
<dbReference type="AlphaFoldDB" id="A0A9Q1AQB8"/>
<proteinExistence type="predicted"/>
<dbReference type="PANTHER" id="PTHR37366">
    <property type="entry name" value="SPERM ACROSOME MEMBRANE-ASSOCIATED PROTEIN 6"/>
    <property type="match status" value="1"/>
</dbReference>
<dbReference type="InterPro" id="IPR007110">
    <property type="entry name" value="Ig-like_dom"/>
</dbReference>
<accession>A0A9Q1AQB8</accession>
<gene>
    <name evidence="4" type="ORF">JRQ81_011601</name>
</gene>
<comment type="caution">
    <text evidence="4">The sequence shown here is derived from an EMBL/GenBank/DDBJ whole genome shotgun (WGS) entry which is preliminary data.</text>
</comment>
<dbReference type="EMBL" id="JAPFRF010000023">
    <property type="protein sequence ID" value="KAJ7304078.1"/>
    <property type="molecule type" value="Genomic_DNA"/>
</dbReference>
<reference evidence="4" key="1">
    <citation type="journal article" date="2023" name="DNA Res.">
        <title>Chromosome-level genome assembly of Phrynocephalus forsythii using third-generation DNA sequencing and Hi-C analysis.</title>
        <authorList>
            <person name="Qi Y."/>
            <person name="Zhao W."/>
            <person name="Zhao Y."/>
            <person name="Niu C."/>
            <person name="Cao S."/>
            <person name="Zhang Y."/>
        </authorList>
    </citation>
    <scope>NUCLEOTIDE SEQUENCE</scope>
    <source>
        <tissue evidence="4">Muscle</tissue>
    </source>
</reference>
<evidence type="ECO:0000313" key="4">
    <source>
        <dbReference type="EMBL" id="KAJ7304078.1"/>
    </source>
</evidence>
<evidence type="ECO:0000256" key="1">
    <source>
        <dbReference type="ARBA" id="ARBA00023319"/>
    </source>
</evidence>
<dbReference type="InterPro" id="IPR036179">
    <property type="entry name" value="Ig-like_dom_sf"/>
</dbReference>
<feature type="domain" description="Ig-like" evidence="3">
    <location>
        <begin position="235"/>
        <end position="320"/>
    </location>
</feature>
<protein>
    <recommendedName>
        <fullName evidence="3">Ig-like domain-containing protein</fullName>
    </recommendedName>
</protein>
<feature type="transmembrane region" description="Helical" evidence="2">
    <location>
        <begin position="379"/>
        <end position="401"/>
    </location>
</feature>
<evidence type="ECO:0000256" key="2">
    <source>
        <dbReference type="SAM" id="Phobius"/>
    </source>
</evidence>
<dbReference type="PROSITE" id="PS50835">
    <property type="entry name" value="IG_LIKE"/>
    <property type="match status" value="1"/>
</dbReference>
<dbReference type="OrthoDB" id="8960581at2759"/>
<dbReference type="PANTHER" id="PTHR37366:SF1">
    <property type="entry name" value="SPERM ACROSOME MEMBRANE-ASSOCIATED PROTEIN 6"/>
    <property type="match status" value="1"/>
</dbReference>
<dbReference type="Proteomes" id="UP001142489">
    <property type="component" value="Unassembled WGS sequence"/>
</dbReference>
<sequence length="409" mass="46137">MENRKSEAPKCGSILVDQVISYGRLGYAYAERARQHKGLERSQVRFSGTERVAVPAALAPGTNGPVQRQRHRTKGRAAAVLRRQHPGLFPESFAMHARCPWLLWLASPAAACLFCFSNDERRLRVCQYFLGHESEQHGACLAALRASFQPYTATQVDVTEIEKLKDIFTRTIFFLEEKGIAKVPYPQAFLETAERVKKEVEQLRAAPDCLPPCGFQIEARHYKCSSCSFEDCQLPIDCPIQDIHKKEGDVTLLSCEVRFQTPSDRTFSWKFAKGVRTDDLFLFQDLNFGVSSSLLIRPTQGSHHGTFVCQMAEDDDVLIRKYFYVNVTEKRLGLEKELQEMFKVILNPPPEAGPEEVEKRKPTLKEMLSEPNALSNKNVILIIIGIALSSMLVTMAGMTIYQWATGTKA</sequence>
<keyword evidence="2" id="KW-0472">Membrane</keyword>
<dbReference type="Pfam" id="PF00047">
    <property type="entry name" value="ig"/>
    <property type="match status" value="1"/>
</dbReference>
<dbReference type="SUPFAM" id="SSF48726">
    <property type="entry name" value="Immunoglobulin"/>
    <property type="match status" value="1"/>
</dbReference>
<name>A0A9Q1AQB8_9SAUR</name>
<dbReference type="GO" id="GO:0007342">
    <property type="term" value="P:fusion of sperm to egg plasma membrane involved in single fertilization"/>
    <property type="evidence" value="ECO:0007669"/>
    <property type="project" value="InterPro"/>
</dbReference>
<evidence type="ECO:0000313" key="5">
    <source>
        <dbReference type="Proteomes" id="UP001142489"/>
    </source>
</evidence>
<evidence type="ECO:0000259" key="3">
    <source>
        <dbReference type="PROSITE" id="PS50835"/>
    </source>
</evidence>
<organism evidence="4 5">
    <name type="scientific">Phrynocephalus forsythii</name>
    <dbReference type="NCBI Taxonomy" id="171643"/>
    <lineage>
        <taxon>Eukaryota</taxon>
        <taxon>Metazoa</taxon>
        <taxon>Chordata</taxon>
        <taxon>Craniata</taxon>
        <taxon>Vertebrata</taxon>
        <taxon>Euteleostomi</taxon>
        <taxon>Lepidosauria</taxon>
        <taxon>Squamata</taxon>
        <taxon>Bifurcata</taxon>
        <taxon>Unidentata</taxon>
        <taxon>Episquamata</taxon>
        <taxon>Toxicofera</taxon>
        <taxon>Iguania</taxon>
        <taxon>Acrodonta</taxon>
        <taxon>Agamidae</taxon>
        <taxon>Agaminae</taxon>
        <taxon>Phrynocephalus</taxon>
    </lineage>
</organism>
<keyword evidence="2" id="KW-1133">Transmembrane helix</keyword>
<dbReference type="InterPro" id="IPR034549">
    <property type="entry name" value="SPACA6"/>
</dbReference>
<dbReference type="Gene3D" id="2.60.40.10">
    <property type="entry name" value="Immunoglobulins"/>
    <property type="match status" value="1"/>
</dbReference>